<dbReference type="PANTHER" id="PTHR37984:SF8">
    <property type="entry name" value="CCHC-TYPE DOMAIN-CONTAINING PROTEIN"/>
    <property type="match status" value="1"/>
</dbReference>
<protein>
    <submittedName>
        <fullName evidence="2">Uncharacterized protein</fullName>
    </submittedName>
</protein>
<dbReference type="OrthoDB" id="5984129at2759"/>
<sequence length="545" mass="61923">MATYQIPAPEPMNCNGDVANNWKSFHKAYEDYLIATGLDQKDKKVQVATLKSLMGTECKKILKRLQLSEADMKDPAIILAKLQDHFVPVRNILYERYIFHNTEQQVHETIDQFLIKLRQLAEPCNFGTLEDEMVRDRLVLGCRDSAARTRLFHEKDCTLKKAIESLRISETTSEQLKKIEREDNQEPVNYAQRQDAKKQNVSKSVDRQRKESGNQLKQGGKCKYCGGAHERDKHKCPAFGKSCRKCGKANHFQSVCMQKQGVNLMNEESSDDEYAFYVETVDAIRHVERKRYFVSLSFWDKDGDESQIQCQLDTGATCNVMSFNTLCEIKQSGSPTMQPTNTKLKLYNGSCVPALGECDLNCIYNGESRRLNFKIIKGEQKPLLSGETCTSMGLITVHIANSINTSPITAPSDIFMEYKDVFEGLGCLPGEYHLEIDPDAQPVKHTPRRIAIPLKAELKAHIETLEKMEVLKKVTEPTEWISSHIIVRKGSKLRLCIDPKDLNKALKRSHYPMPTIEEILAKAKVFSVADAKNGFWQVKLDETSS</sequence>
<feature type="compositionally biased region" description="Basic and acidic residues" evidence="1">
    <location>
        <begin position="194"/>
        <end position="212"/>
    </location>
</feature>
<accession>A0A7D9EYV6</accession>
<reference evidence="2" key="1">
    <citation type="submission" date="2020-04" db="EMBL/GenBank/DDBJ databases">
        <authorList>
            <person name="Alioto T."/>
            <person name="Alioto T."/>
            <person name="Gomez Garrido J."/>
        </authorList>
    </citation>
    <scope>NUCLEOTIDE SEQUENCE</scope>
    <source>
        <strain evidence="2">A484AB</strain>
    </source>
</reference>
<dbReference type="Gene3D" id="3.30.70.270">
    <property type="match status" value="1"/>
</dbReference>
<dbReference type="PANTHER" id="PTHR37984">
    <property type="entry name" value="PROTEIN CBG26694"/>
    <property type="match status" value="1"/>
</dbReference>
<dbReference type="CDD" id="cd05481">
    <property type="entry name" value="retropepsin_like_LTR_1"/>
    <property type="match status" value="1"/>
</dbReference>
<comment type="caution">
    <text evidence="2">The sequence shown here is derived from an EMBL/GenBank/DDBJ whole genome shotgun (WGS) entry which is preliminary data.</text>
</comment>
<name>A0A7D9EYV6_PARCT</name>
<dbReference type="InterPro" id="IPR043502">
    <property type="entry name" value="DNA/RNA_pol_sf"/>
</dbReference>
<evidence type="ECO:0000313" key="2">
    <source>
        <dbReference type="EMBL" id="CAB4020810.1"/>
    </source>
</evidence>
<dbReference type="Gene3D" id="3.10.10.10">
    <property type="entry name" value="HIV Type 1 Reverse Transcriptase, subunit A, domain 1"/>
    <property type="match status" value="1"/>
</dbReference>
<evidence type="ECO:0000256" key="1">
    <source>
        <dbReference type="SAM" id="MobiDB-lite"/>
    </source>
</evidence>
<dbReference type="EMBL" id="CACRXK020011138">
    <property type="protein sequence ID" value="CAB4020810.1"/>
    <property type="molecule type" value="Genomic_DNA"/>
</dbReference>
<gene>
    <name evidence="2" type="ORF">PACLA_8A005746</name>
</gene>
<dbReference type="InterPro" id="IPR050951">
    <property type="entry name" value="Retrovirus_Pol_polyprotein"/>
</dbReference>
<dbReference type="AlphaFoldDB" id="A0A7D9EYV6"/>
<organism evidence="2 3">
    <name type="scientific">Paramuricea clavata</name>
    <name type="common">Red gorgonian</name>
    <name type="synonym">Violescent sea-whip</name>
    <dbReference type="NCBI Taxonomy" id="317549"/>
    <lineage>
        <taxon>Eukaryota</taxon>
        <taxon>Metazoa</taxon>
        <taxon>Cnidaria</taxon>
        <taxon>Anthozoa</taxon>
        <taxon>Octocorallia</taxon>
        <taxon>Malacalcyonacea</taxon>
        <taxon>Plexauridae</taxon>
        <taxon>Paramuricea</taxon>
    </lineage>
</organism>
<proteinExistence type="predicted"/>
<dbReference type="InterPro" id="IPR043128">
    <property type="entry name" value="Rev_trsase/Diguanyl_cyclase"/>
</dbReference>
<dbReference type="SUPFAM" id="SSF56672">
    <property type="entry name" value="DNA/RNA polymerases"/>
    <property type="match status" value="1"/>
</dbReference>
<evidence type="ECO:0000313" key="3">
    <source>
        <dbReference type="Proteomes" id="UP001152795"/>
    </source>
</evidence>
<keyword evidence="3" id="KW-1185">Reference proteome</keyword>
<feature type="region of interest" description="Disordered" evidence="1">
    <location>
        <begin position="177"/>
        <end position="220"/>
    </location>
</feature>
<dbReference type="Proteomes" id="UP001152795">
    <property type="component" value="Unassembled WGS sequence"/>
</dbReference>